<gene>
    <name evidence="1" type="ORF">XAT740_LOCUS36737</name>
</gene>
<proteinExistence type="predicted"/>
<evidence type="ECO:0000313" key="1">
    <source>
        <dbReference type="EMBL" id="CAF1448520.1"/>
    </source>
</evidence>
<protein>
    <submittedName>
        <fullName evidence="1">Uncharacterized protein</fullName>
    </submittedName>
</protein>
<comment type="caution">
    <text evidence="1">The sequence shown here is derived from an EMBL/GenBank/DDBJ whole genome shotgun (WGS) entry which is preliminary data.</text>
</comment>
<evidence type="ECO:0000313" key="2">
    <source>
        <dbReference type="Proteomes" id="UP000663828"/>
    </source>
</evidence>
<keyword evidence="2" id="KW-1185">Reference proteome</keyword>
<organism evidence="1 2">
    <name type="scientific">Adineta ricciae</name>
    <name type="common">Rotifer</name>
    <dbReference type="NCBI Taxonomy" id="249248"/>
    <lineage>
        <taxon>Eukaryota</taxon>
        <taxon>Metazoa</taxon>
        <taxon>Spiralia</taxon>
        <taxon>Gnathifera</taxon>
        <taxon>Rotifera</taxon>
        <taxon>Eurotatoria</taxon>
        <taxon>Bdelloidea</taxon>
        <taxon>Adinetida</taxon>
        <taxon>Adinetidae</taxon>
        <taxon>Adineta</taxon>
    </lineage>
</organism>
<accession>A0A815PF24</accession>
<name>A0A815PF24_ADIRI</name>
<dbReference type="EMBL" id="CAJNOR010003797">
    <property type="protein sequence ID" value="CAF1448520.1"/>
    <property type="molecule type" value="Genomic_DNA"/>
</dbReference>
<dbReference type="Proteomes" id="UP000663828">
    <property type="component" value="Unassembled WGS sequence"/>
</dbReference>
<sequence length="713" mass="82462">MVRPPLLSSYDDSNISFSSLSTESGEFTVTSDIASPSPRATTDLSTTRNPYVEQYLNIYYKKSLDSSMLSTTSQLVENTLALYDSMDDEAANSYILSFILLRVGCVSRTYEFEQFIDMNREEKDKIIKDNWSGRKILMNLSSKDEEVEKNYKRFEAYFSTLACLRFDDILRVNNETNLKKIIYLLMDDIQSPIIEYRFTILLALEAILRGLITTVVHGRRNKPGKISPFIGHKDAMKIFEFISMTFVKAIVPRLSDSEAQIGHVAFQALIELSEIWPNTWISKEIFDECIYSIISQDDKSDFINSIRAIRTLLTHKELDRDAIHSFIYHLLIKISSDEFELLSVSHTISIYKLVNDILTIYPDMFSTKMIYRWSSGIFQDNNRTQKLALNILVRFIQMNEDQFQSTTIWPYIIRIYMTIFQLNVSEETTACLIHAIENNLKISTILSNLSGIEYYIETKIFDNSQIASILVILQLLRSLFILHVNRQRSAMAVNDEEHDDNEVICRNISRLTFKFITRIVQQDNIHKLILIECLTALQTTLCSLPVEHTRENSLSLTDLINEMKMMLTTHQLLIILTLFLAIGTITARPHKLKGKDDSHRRPGILSKFCSNITIAQTYLTKILSLIHKFQSNASYDSVVRLQSIHFINYVSNRTNQELLHRDCQAFSKGLMAARKLDKLVDRTRTHLASIIQNEIQQVSRRVNNEKRFHETNN</sequence>
<dbReference type="SUPFAM" id="SSF48371">
    <property type="entry name" value="ARM repeat"/>
    <property type="match status" value="1"/>
</dbReference>
<dbReference type="InterPro" id="IPR016024">
    <property type="entry name" value="ARM-type_fold"/>
</dbReference>
<reference evidence="1" key="1">
    <citation type="submission" date="2021-02" db="EMBL/GenBank/DDBJ databases">
        <authorList>
            <person name="Nowell W R."/>
        </authorList>
    </citation>
    <scope>NUCLEOTIDE SEQUENCE</scope>
</reference>
<dbReference type="AlphaFoldDB" id="A0A815PF24"/>